<name>A0A1D1YHA9_9ARAE</name>
<gene>
    <name evidence="2" type="primary">AMP1_23</name>
    <name evidence="2" type="ORF">g.45373</name>
</gene>
<organism evidence="2">
    <name type="scientific">Anthurium amnicola</name>
    <dbReference type="NCBI Taxonomy" id="1678845"/>
    <lineage>
        <taxon>Eukaryota</taxon>
        <taxon>Viridiplantae</taxon>
        <taxon>Streptophyta</taxon>
        <taxon>Embryophyta</taxon>
        <taxon>Tracheophyta</taxon>
        <taxon>Spermatophyta</taxon>
        <taxon>Magnoliopsida</taxon>
        <taxon>Liliopsida</taxon>
        <taxon>Araceae</taxon>
        <taxon>Pothoideae</taxon>
        <taxon>Potheae</taxon>
        <taxon>Anthurium</taxon>
    </lineage>
</organism>
<evidence type="ECO:0000313" key="2">
    <source>
        <dbReference type="EMBL" id="JAT54023.1"/>
    </source>
</evidence>
<dbReference type="Pfam" id="PF09117">
    <property type="entry name" value="MiAMP1"/>
    <property type="match status" value="1"/>
</dbReference>
<dbReference type="GO" id="GO:0045926">
    <property type="term" value="P:negative regulation of growth"/>
    <property type="evidence" value="ECO:0007669"/>
    <property type="project" value="InterPro"/>
</dbReference>
<dbReference type="InterPro" id="IPR015791">
    <property type="entry name" value="Antimic/Inh_G_crystallin-like"/>
</dbReference>
<sequence length="113" mass="11662">MASFLVPGRVGVAVLLVLVAAVFGPADASNLALFEVIGCRGNSESVGPCGSCYNLTHYGGYSFVYTGQTAVFYNAYNCDGSNGVSTLNECDAFCGGLKFYRSVIVGCSSTAAE</sequence>
<protein>
    <submittedName>
        <fullName evidence="2">Antimicrobial peptide 1</fullName>
    </submittedName>
</protein>
<feature type="signal peptide" evidence="1">
    <location>
        <begin position="1"/>
        <end position="28"/>
    </location>
</feature>
<dbReference type="AlphaFoldDB" id="A0A1D1YHA9"/>
<keyword evidence="1" id="KW-0732">Signal</keyword>
<dbReference type="Gene3D" id="2.60.20.30">
    <property type="match status" value="1"/>
</dbReference>
<proteinExistence type="predicted"/>
<dbReference type="GO" id="GO:0006952">
    <property type="term" value="P:defense response"/>
    <property type="evidence" value="ECO:0007669"/>
    <property type="project" value="InterPro"/>
</dbReference>
<dbReference type="SUPFAM" id="SSF49695">
    <property type="entry name" value="gamma-Crystallin-like"/>
    <property type="match status" value="1"/>
</dbReference>
<reference evidence="2" key="1">
    <citation type="submission" date="2015-07" db="EMBL/GenBank/DDBJ databases">
        <title>Transcriptome Assembly of Anthurium amnicola.</title>
        <authorList>
            <person name="Suzuki J."/>
        </authorList>
    </citation>
    <scope>NUCLEOTIDE SEQUENCE</scope>
</reference>
<evidence type="ECO:0000256" key="1">
    <source>
        <dbReference type="SAM" id="SignalP"/>
    </source>
</evidence>
<dbReference type="InterPro" id="IPR015201">
    <property type="entry name" value="Antimicrobial_MiAMP1"/>
</dbReference>
<feature type="chain" id="PRO_5008900204" evidence="1">
    <location>
        <begin position="29"/>
        <end position="113"/>
    </location>
</feature>
<dbReference type="EMBL" id="GDJX01013913">
    <property type="protein sequence ID" value="JAT54023.1"/>
    <property type="molecule type" value="Transcribed_RNA"/>
</dbReference>
<dbReference type="InterPro" id="IPR011024">
    <property type="entry name" value="G_crystallin-like"/>
</dbReference>
<accession>A0A1D1YHA9</accession>